<name>D8QIA8_SCHCM</name>
<feature type="non-terminal residue" evidence="1">
    <location>
        <position position="198"/>
    </location>
</feature>
<evidence type="ECO:0000313" key="1">
    <source>
        <dbReference type="EMBL" id="EFI92197.1"/>
    </source>
</evidence>
<keyword evidence="2" id="KW-1185">Reference proteome</keyword>
<organism evidence="2">
    <name type="scientific">Schizophyllum commune (strain H4-8 / FGSC 9210)</name>
    <name type="common">Split gill fungus</name>
    <dbReference type="NCBI Taxonomy" id="578458"/>
    <lineage>
        <taxon>Eukaryota</taxon>
        <taxon>Fungi</taxon>
        <taxon>Dikarya</taxon>
        <taxon>Basidiomycota</taxon>
        <taxon>Agaricomycotina</taxon>
        <taxon>Agaricomycetes</taxon>
        <taxon>Agaricomycetidae</taxon>
        <taxon>Agaricales</taxon>
        <taxon>Schizophyllaceae</taxon>
        <taxon>Schizophyllum</taxon>
    </lineage>
</organism>
<sequence length="198" mass="22881">MVTFRRRSTFLPVFALAAICTLYILRRSPHEDVDAPLQYIPTNEVPLEQEFENEILPTTTERERLRVQAPPPPPPPPKNEAPPFCRDTECGTGRWRARSPAFSSPSELQKAYANKYDHVWQRCQVPSAEQLPEAERNELETRRLVDVLNWEWVPAGGKLLMDFDALEFTIRMLKSPGGMILMGDSISRQWHVTLRRVR</sequence>
<evidence type="ECO:0000313" key="2">
    <source>
        <dbReference type="Proteomes" id="UP000007431"/>
    </source>
</evidence>
<dbReference type="AlphaFoldDB" id="D8QIA8"/>
<dbReference type="KEGG" id="scm:SCHCO_02642831"/>
<reference evidence="1 2" key="1">
    <citation type="journal article" date="2010" name="Nat. Biotechnol.">
        <title>Genome sequence of the model mushroom Schizophyllum commune.</title>
        <authorList>
            <person name="Ohm R.A."/>
            <person name="de Jong J.F."/>
            <person name="Lugones L.G."/>
            <person name="Aerts A."/>
            <person name="Kothe E."/>
            <person name="Stajich J.E."/>
            <person name="de Vries R.P."/>
            <person name="Record E."/>
            <person name="Levasseur A."/>
            <person name="Baker S.E."/>
            <person name="Bartholomew K.A."/>
            <person name="Coutinho P.M."/>
            <person name="Erdmann S."/>
            <person name="Fowler T.J."/>
            <person name="Gathman A.C."/>
            <person name="Lombard V."/>
            <person name="Henrissat B."/>
            <person name="Knabe N."/>
            <person name="Kuees U."/>
            <person name="Lilly W.W."/>
            <person name="Lindquist E."/>
            <person name="Lucas S."/>
            <person name="Magnuson J.K."/>
            <person name="Piumi F."/>
            <person name="Raudaskoski M."/>
            <person name="Salamov A."/>
            <person name="Schmutz J."/>
            <person name="Schwarze F.W.M.R."/>
            <person name="vanKuyk P.A."/>
            <person name="Horton J.S."/>
            <person name="Grigoriev I.V."/>
            <person name="Woesten H.A.B."/>
        </authorList>
    </citation>
    <scope>NUCLEOTIDE SEQUENCE [LARGE SCALE GENOMIC DNA]</scope>
    <source>
        <strain evidence="2">H4-8 / FGSC 9210</strain>
    </source>
</reference>
<dbReference type="GeneID" id="9593590"/>
<dbReference type="VEuPathDB" id="FungiDB:SCHCODRAFT_02642831"/>
<gene>
    <name evidence="1" type="ORF">SCHCODRAFT_113635</name>
</gene>
<dbReference type="RefSeq" id="XP_003027100.1">
    <property type="nucleotide sequence ID" value="XM_003027054.1"/>
</dbReference>
<accession>D8QIA8</accession>
<proteinExistence type="predicted"/>
<dbReference type="Proteomes" id="UP000007431">
    <property type="component" value="Unassembled WGS sequence"/>
</dbReference>
<dbReference type="OrthoDB" id="3114389at2759"/>
<protein>
    <submittedName>
        <fullName evidence="1">Expressed protein</fullName>
    </submittedName>
</protein>
<dbReference type="InParanoid" id="D8QIA8"/>
<dbReference type="EMBL" id="GL377313">
    <property type="protein sequence ID" value="EFI92197.1"/>
    <property type="molecule type" value="Genomic_DNA"/>
</dbReference>
<dbReference type="HOGENOM" id="CLU_1503667_0_0_1"/>